<comment type="caution">
    <text evidence="2">The sequence shown here is derived from an EMBL/GenBank/DDBJ whole genome shotgun (WGS) entry which is preliminary data.</text>
</comment>
<sequence length="113" mass="12216">MLLLQAVAVVSLIATFPVSSQPGFTFYQACGKAVPVAYCVQAGFLNENPSFIGPQKVERGKFRCFDSAGEIKGQCCPKKVNSNKDPKTAVTVPKEIAKKCFDAKKTWSVNPLS</sequence>
<organism evidence="2 3">
    <name type="scientific">Puccinia graminis f. sp. tritici</name>
    <dbReference type="NCBI Taxonomy" id="56615"/>
    <lineage>
        <taxon>Eukaryota</taxon>
        <taxon>Fungi</taxon>
        <taxon>Dikarya</taxon>
        <taxon>Basidiomycota</taxon>
        <taxon>Pucciniomycotina</taxon>
        <taxon>Pucciniomycetes</taxon>
        <taxon>Pucciniales</taxon>
        <taxon>Pucciniaceae</taxon>
        <taxon>Puccinia</taxon>
    </lineage>
</organism>
<keyword evidence="3" id="KW-1185">Reference proteome</keyword>
<protein>
    <submittedName>
        <fullName evidence="2">Uncharacterized protein</fullName>
    </submittedName>
</protein>
<dbReference type="AlphaFoldDB" id="A0A5B0PSB9"/>
<reference evidence="2 3" key="1">
    <citation type="submission" date="2019-05" db="EMBL/GenBank/DDBJ databases">
        <title>Emergence of the Ug99 lineage of the wheat stem rust pathogen through somatic hybridization.</title>
        <authorList>
            <person name="Li F."/>
            <person name="Upadhyaya N.M."/>
            <person name="Sperschneider J."/>
            <person name="Matny O."/>
            <person name="Nguyen-Phuc H."/>
            <person name="Mago R."/>
            <person name="Raley C."/>
            <person name="Miller M.E."/>
            <person name="Silverstein K.A.T."/>
            <person name="Henningsen E."/>
            <person name="Hirsch C.D."/>
            <person name="Visser B."/>
            <person name="Pretorius Z.A."/>
            <person name="Steffenson B.J."/>
            <person name="Schwessinger B."/>
            <person name="Dodds P.N."/>
            <person name="Figueroa M."/>
        </authorList>
    </citation>
    <scope>NUCLEOTIDE SEQUENCE [LARGE SCALE GENOMIC DNA]</scope>
    <source>
        <strain evidence="2">21-0</strain>
    </source>
</reference>
<keyword evidence="1" id="KW-0732">Signal</keyword>
<feature type="signal peptide" evidence="1">
    <location>
        <begin position="1"/>
        <end position="20"/>
    </location>
</feature>
<dbReference type="OrthoDB" id="10387234at2759"/>
<evidence type="ECO:0000313" key="2">
    <source>
        <dbReference type="EMBL" id="KAA1103520.1"/>
    </source>
</evidence>
<evidence type="ECO:0000256" key="1">
    <source>
        <dbReference type="SAM" id="SignalP"/>
    </source>
</evidence>
<dbReference type="EMBL" id="VSWC01000042">
    <property type="protein sequence ID" value="KAA1103520.1"/>
    <property type="molecule type" value="Genomic_DNA"/>
</dbReference>
<accession>A0A5B0PSB9</accession>
<feature type="chain" id="PRO_5022664186" evidence="1">
    <location>
        <begin position="21"/>
        <end position="113"/>
    </location>
</feature>
<name>A0A5B0PSB9_PUCGR</name>
<gene>
    <name evidence="2" type="ORF">PGT21_020448</name>
</gene>
<proteinExistence type="predicted"/>
<evidence type="ECO:0000313" key="3">
    <source>
        <dbReference type="Proteomes" id="UP000324748"/>
    </source>
</evidence>
<dbReference type="Proteomes" id="UP000324748">
    <property type="component" value="Unassembled WGS sequence"/>
</dbReference>